<dbReference type="STRING" id="4795.A0A225VZL6"/>
<dbReference type="InterPro" id="IPR001680">
    <property type="entry name" value="WD40_rpt"/>
</dbReference>
<feature type="compositionally biased region" description="Basic and acidic residues" evidence="1">
    <location>
        <begin position="342"/>
        <end position="352"/>
    </location>
</feature>
<gene>
    <name evidence="2" type="ORF">PHMEG_00016319</name>
</gene>
<proteinExistence type="predicted"/>
<dbReference type="InterPro" id="IPR037379">
    <property type="entry name" value="WDR74/Nsa1"/>
</dbReference>
<dbReference type="EMBL" id="NBNE01002335">
    <property type="protein sequence ID" value="OWZ10775.1"/>
    <property type="molecule type" value="Genomic_DNA"/>
</dbReference>
<dbReference type="OrthoDB" id="18388at2759"/>
<dbReference type="Gene3D" id="2.130.10.10">
    <property type="entry name" value="YVTN repeat-like/Quinoprotein amine dehydrogenase"/>
    <property type="match status" value="1"/>
</dbReference>
<protein>
    <submittedName>
        <fullName evidence="2">Uncharacterized protein</fullName>
    </submittedName>
</protein>
<dbReference type="GO" id="GO:0042273">
    <property type="term" value="P:ribosomal large subunit biogenesis"/>
    <property type="evidence" value="ECO:0007669"/>
    <property type="project" value="InterPro"/>
</dbReference>
<dbReference type="PANTHER" id="PTHR16038:SF4">
    <property type="entry name" value="WD REPEAT-CONTAINING PROTEIN 74"/>
    <property type="match status" value="1"/>
</dbReference>
<dbReference type="GO" id="GO:0005730">
    <property type="term" value="C:nucleolus"/>
    <property type="evidence" value="ECO:0007669"/>
    <property type="project" value="InterPro"/>
</dbReference>
<dbReference type="SMART" id="SM00320">
    <property type="entry name" value="WD40"/>
    <property type="match status" value="3"/>
</dbReference>
<dbReference type="SUPFAM" id="SSF50978">
    <property type="entry name" value="WD40 repeat-like"/>
    <property type="match status" value="1"/>
</dbReference>
<accession>A0A225VZL6</accession>
<evidence type="ECO:0000313" key="3">
    <source>
        <dbReference type="Proteomes" id="UP000198211"/>
    </source>
</evidence>
<dbReference type="Proteomes" id="UP000198211">
    <property type="component" value="Unassembled WGS sequence"/>
</dbReference>
<reference evidence="3" key="1">
    <citation type="submission" date="2017-03" db="EMBL/GenBank/DDBJ databases">
        <title>Phytopthora megakarya and P. palmivora, two closely related causual agents of cacao black pod achieved similar genome size and gene model numbers by different mechanisms.</title>
        <authorList>
            <person name="Ali S."/>
            <person name="Shao J."/>
            <person name="Larry D.J."/>
            <person name="Kronmiller B."/>
            <person name="Shen D."/>
            <person name="Strem M.D."/>
            <person name="Melnick R.L."/>
            <person name="Guiltinan M.J."/>
            <person name="Tyler B.M."/>
            <person name="Meinhardt L.W."/>
            <person name="Bailey B.A."/>
        </authorList>
    </citation>
    <scope>NUCLEOTIDE SEQUENCE [LARGE SCALE GENOMIC DNA]</scope>
    <source>
        <strain evidence="3">zdho120</strain>
    </source>
</reference>
<keyword evidence="3" id="KW-1185">Reference proteome</keyword>
<evidence type="ECO:0000313" key="2">
    <source>
        <dbReference type="EMBL" id="OWZ10775.1"/>
    </source>
</evidence>
<organism evidence="2 3">
    <name type="scientific">Phytophthora megakarya</name>
    <dbReference type="NCBI Taxonomy" id="4795"/>
    <lineage>
        <taxon>Eukaryota</taxon>
        <taxon>Sar</taxon>
        <taxon>Stramenopiles</taxon>
        <taxon>Oomycota</taxon>
        <taxon>Peronosporomycetes</taxon>
        <taxon>Peronosporales</taxon>
        <taxon>Peronosporaceae</taxon>
        <taxon>Phytophthora</taxon>
    </lineage>
</organism>
<dbReference type="InterPro" id="IPR036322">
    <property type="entry name" value="WD40_repeat_dom_sf"/>
</dbReference>
<sequence length="394" mass="44165">MRVLVGDETGLLKSIELEKNEQRVLSSRTQPQTRARGIQRLCWYADERDAANFQRNVVIARADGVVESYEASHGKSLSASKEPDWSWSGQEKQDATRCVGLDVIQKFGSVVQCSDTGDVVVRNTLEKAGKPAAFNVGKDLNIMRLEAATQTVIGVGGKEHDLNLWSLETQQVLFKAKNVTHDKLDMRVPVWVKDLRFLSSGNSNGHRVVVGTGHRHVRIYDSNTKRRPVQQLDNFGENPIQSLCVSPDETRVYVGDTAGNLDILDLRTLKHMGRCTGPVGSIRDIACHPTLPYIAAVGLDRMVHVFDINSRNYRHTIYAKQRLNTVLFCADGVKDIPVVDDEPSRKKQKSGDDEMTFDDEDDDDMEEEAYEGLEISEEEEDDSDEEDPEDDDSD</sequence>
<comment type="caution">
    <text evidence="2">The sequence shown here is derived from an EMBL/GenBank/DDBJ whole genome shotgun (WGS) entry which is preliminary data.</text>
</comment>
<dbReference type="InterPro" id="IPR015943">
    <property type="entry name" value="WD40/YVTN_repeat-like_dom_sf"/>
</dbReference>
<dbReference type="Pfam" id="PF00400">
    <property type="entry name" value="WD40"/>
    <property type="match status" value="1"/>
</dbReference>
<feature type="region of interest" description="Disordered" evidence="1">
    <location>
        <begin position="339"/>
        <end position="394"/>
    </location>
</feature>
<name>A0A225VZL6_9STRA</name>
<evidence type="ECO:0000256" key="1">
    <source>
        <dbReference type="SAM" id="MobiDB-lite"/>
    </source>
</evidence>
<dbReference type="PANTHER" id="PTHR16038">
    <property type="entry name" value="NOP SEVEN ASSOCIATED PROTEIN 1"/>
    <property type="match status" value="1"/>
</dbReference>
<feature type="compositionally biased region" description="Acidic residues" evidence="1">
    <location>
        <begin position="353"/>
        <end position="394"/>
    </location>
</feature>
<dbReference type="GO" id="GO:0030687">
    <property type="term" value="C:preribosome, large subunit precursor"/>
    <property type="evidence" value="ECO:0007669"/>
    <property type="project" value="TreeGrafter"/>
</dbReference>
<dbReference type="AlphaFoldDB" id="A0A225VZL6"/>